<evidence type="ECO:0000313" key="2">
    <source>
        <dbReference type="Proteomes" id="UP000095283"/>
    </source>
</evidence>
<accession>A0A1I7W830</accession>
<keyword evidence="1" id="KW-0472">Membrane</keyword>
<keyword evidence="1" id="KW-0812">Transmembrane</keyword>
<dbReference type="WBParaSite" id="Hba_00799">
    <property type="protein sequence ID" value="Hba_00799"/>
    <property type="gene ID" value="Hba_00799"/>
</dbReference>
<name>A0A1I7W830_HETBA</name>
<keyword evidence="1" id="KW-1133">Transmembrane helix</keyword>
<evidence type="ECO:0000313" key="3">
    <source>
        <dbReference type="WBParaSite" id="Hba_00799"/>
    </source>
</evidence>
<feature type="transmembrane region" description="Helical" evidence="1">
    <location>
        <begin position="18"/>
        <end position="36"/>
    </location>
</feature>
<dbReference type="Proteomes" id="UP000095283">
    <property type="component" value="Unplaced"/>
</dbReference>
<sequence>MKVRSTEIPNFPLMTGELTGLLLLIKLFYSFIYIYIV</sequence>
<keyword evidence="2" id="KW-1185">Reference proteome</keyword>
<proteinExistence type="predicted"/>
<reference evidence="3" key="1">
    <citation type="submission" date="2016-11" db="UniProtKB">
        <authorList>
            <consortium name="WormBaseParasite"/>
        </authorList>
    </citation>
    <scope>IDENTIFICATION</scope>
</reference>
<evidence type="ECO:0000256" key="1">
    <source>
        <dbReference type="SAM" id="Phobius"/>
    </source>
</evidence>
<protein>
    <submittedName>
        <fullName evidence="3">Uncharacterized protein</fullName>
    </submittedName>
</protein>
<dbReference type="AlphaFoldDB" id="A0A1I7W830"/>
<organism evidence="2 3">
    <name type="scientific">Heterorhabditis bacteriophora</name>
    <name type="common">Entomopathogenic nematode worm</name>
    <dbReference type="NCBI Taxonomy" id="37862"/>
    <lineage>
        <taxon>Eukaryota</taxon>
        <taxon>Metazoa</taxon>
        <taxon>Ecdysozoa</taxon>
        <taxon>Nematoda</taxon>
        <taxon>Chromadorea</taxon>
        <taxon>Rhabditida</taxon>
        <taxon>Rhabditina</taxon>
        <taxon>Rhabditomorpha</taxon>
        <taxon>Strongyloidea</taxon>
        <taxon>Heterorhabditidae</taxon>
        <taxon>Heterorhabditis</taxon>
    </lineage>
</organism>